<dbReference type="PROSITE" id="PS51257">
    <property type="entry name" value="PROKAR_LIPOPROTEIN"/>
    <property type="match status" value="1"/>
</dbReference>
<keyword evidence="6" id="KW-1133">Transmembrane helix</keyword>
<evidence type="ECO:0000259" key="8">
    <source>
        <dbReference type="SMART" id="SM00602"/>
    </source>
</evidence>
<evidence type="ECO:0000256" key="2">
    <source>
        <dbReference type="ARBA" id="ARBA00022737"/>
    </source>
</evidence>
<dbReference type="SUPFAM" id="SSF110296">
    <property type="entry name" value="Oligoxyloglucan reducing end-specific cellobiohydrolase"/>
    <property type="match status" value="1"/>
</dbReference>
<comment type="subcellular location">
    <subcellularLocation>
        <location evidence="1">Membrane</location>
    </subcellularLocation>
</comment>
<protein>
    <recommendedName>
        <fullName evidence="8">VPS10 domain-containing protein</fullName>
    </recommendedName>
</protein>
<feature type="transmembrane region" description="Helical" evidence="6">
    <location>
        <begin position="756"/>
        <end position="775"/>
    </location>
</feature>
<evidence type="ECO:0000256" key="3">
    <source>
        <dbReference type="ARBA" id="ARBA00023136"/>
    </source>
</evidence>
<gene>
    <name evidence="9" type="ORF">PLOB_00006874</name>
</gene>
<evidence type="ECO:0000313" key="9">
    <source>
        <dbReference type="EMBL" id="CAH3164795.1"/>
    </source>
</evidence>
<dbReference type="Gene3D" id="3.30.60.270">
    <property type="match status" value="1"/>
</dbReference>
<dbReference type="Gene3D" id="2.10.70.80">
    <property type="match status" value="1"/>
</dbReference>
<dbReference type="SMART" id="SM00602">
    <property type="entry name" value="VPS10"/>
    <property type="match status" value="1"/>
</dbReference>
<reference evidence="9 10" key="1">
    <citation type="submission" date="2022-05" db="EMBL/GenBank/DDBJ databases">
        <authorList>
            <consortium name="Genoscope - CEA"/>
            <person name="William W."/>
        </authorList>
    </citation>
    <scope>NUCLEOTIDE SEQUENCE [LARGE SCALE GENOMIC DNA]</scope>
</reference>
<dbReference type="InterPro" id="IPR015943">
    <property type="entry name" value="WD40/YVTN_repeat-like_dom_sf"/>
</dbReference>
<keyword evidence="10" id="KW-1185">Reference proteome</keyword>
<keyword evidence="4" id="KW-0325">Glycoprotein</keyword>
<dbReference type="CDD" id="cd15482">
    <property type="entry name" value="Sialidase_non-viral"/>
    <property type="match status" value="3"/>
</dbReference>
<dbReference type="Proteomes" id="UP001159405">
    <property type="component" value="Unassembled WGS sequence"/>
</dbReference>
<dbReference type="Pfam" id="PF15901">
    <property type="entry name" value="Sortilin_C"/>
    <property type="match status" value="1"/>
</dbReference>
<keyword evidence="6" id="KW-0812">Transmembrane</keyword>
<feature type="compositionally biased region" description="Acidic residues" evidence="5">
    <location>
        <begin position="823"/>
        <end position="834"/>
    </location>
</feature>
<keyword evidence="2" id="KW-0677">Repeat</keyword>
<name>A0ABN8QIS6_9CNID</name>
<dbReference type="Pfam" id="PF15902">
    <property type="entry name" value="Sortilin-Vps10"/>
    <property type="match status" value="1"/>
</dbReference>
<feature type="signal peptide" evidence="7">
    <location>
        <begin position="1"/>
        <end position="21"/>
    </location>
</feature>
<organism evidence="9 10">
    <name type="scientific">Porites lobata</name>
    <dbReference type="NCBI Taxonomy" id="104759"/>
    <lineage>
        <taxon>Eukaryota</taxon>
        <taxon>Metazoa</taxon>
        <taxon>Cnidaria</taxon>
        <taxon>Anthozoa</taxon>
        <taxon>Hexacorallia</taxon>
        <taxon>Scleractinia</taxon>
        <taxon>Fungiina</taxon>
        <taxon>Poritidae</taxon>
        <taxon>Porites</taxon>
    </lineage>
</organism>
<dbReference type="InterPro" id="IPR031777">
    <property type="entry name" value="Sortilin_C"/>
</dbReference>
<proteinExistence type="predicted"/>
<dbReference type="EMBL" id="CALNXK010000130">
    <property type="protein sequence ID" value="CAH3164795.1"/>
    <property type="molecule type" value="Genomic_DNA"/>
</dbReference>
<evidence type="ECO:0000256" key="6">
    <source>
        <dbReference type="SAM" id="Phobius"/>
    </source>
</evidence>
<feature type="region of interest" description="Disordered" evidence="5">
    <location>
        <begin position="794"/>
        <end position="834"/>
    </location>
</feature>
<dbReference type="PANTHER" id="PTHR12106:SF23">
    <property type="entry name" value="SORTILIN"/>
    <property type="match status" value="1"/>
</dbReference>
<dbReference type="PANTHER" id="PTHR12106">
    <property type="entry name" value="SORTILIN RELATED"/>
    <property type="match status" value="1"/>
</dbReference>
<dbReference type="InterPro" id="IPR031778">
    <property type="entry name" value="Sortilin_N"/>
</dbReference>
<dbReference type="Gene3D" id="2.130.10.10">
    <property type="entry name" value="YVTN repeat-like/Quinoprotein amine dehydrogenase"/>
    <property type="match status" value="1"/>
</dbReference>
<evidence type="ECO:0000256" key="7">
    <source>
        <dbReference type="SAM" id="SignalP"/>
    </source>
</evidence>
<accession>A0ABN8QIS6</accession>
<keyword evidence="7" id="KW-0732">Signal</keyword>
<feature type="chain" id="PRO_5045592605" description="VPS10 domain-containing protein" evidence="7">
    <location>
        <begin position="22"/>
        <end position="834"/>
    </location>
</feature>
<evidence type="ECO:0000256" key="5">
    <source>
        <dbReference type="SAM" id="MobiDB-lite"/>
    </source>
</evidence>
<evidence type="ECO:0000256" key="4">
    <source>
        <dbReference type="ARBA" id="ARBA00023180"/>
    </source>
</evidence>
<sequence>MRLCNSGIIFLILACCTVVLSVELTRNKPARDLLKLSMPSKARINAKRFRRDADHKEPPDVLSFGMDKGECVDPTSSEDREITNFDWKFENETKLSISMAWIGKRQTGEASSLLLLATTEFSFLFTKPSVLYRSDDFGKKFRPINAEIFNTHIRKAGGIMKSPVNPKKVILVSHGSILFLRNSVIVRTIDGGEKWTNHQLPFQVTGPLLFHPREEDWILGRGVVNGKVFLSKDFGKTWTFLQTYVRDVKWGARTDKKDDKEEKTILMTVAASPQGFLMGEADLMRSRDLGEKFESIHVQHVFSFGLQGPFLYVSINHNKNNNTRIMHVSKDGGDSWNPVQVPTITPERFYSILDMSEGMIFLHVDDPGDTGKGVLYTSDADGIVFSESLRDHVYTNYGEVNDFFKVESMTGTYLTSRMNSDNSVTSLISHDRGGEWKLIPLTEKQCEGVSRKLNERCSLQIHNRFSASRGVDFPQGPLSLPNAVGVIIAHGNPGVALTRRADVWMTRDGGYNWYKVLDGIHHYSIGDHGNLIVAVPAYGTFTKFLMYSVNEGLCWFKYRFTEQDFHVTGLVTEPGAKTMRFSIWGYTLPSPEWEVITVDFEKVLTRSCGNNDYEDWVAHEGGKNNGCLLGKKVTFRRLKKQSLCFNGVDYKPNQRDECCKCTQDDMECDYGYRRLQGSEKCQKINENEPELCLNGDVDDLKDSLGYRLIPGDCCCGGDKHVRRYLDTHQLCKNDSWYDYGMDYNYEAKNGKHSKTVLFVVIPMLFIVIIAAIYFGRKHWKLHKMKPDYRYSTLSQEDEDESEGADGLKYNPRPRGLRAYKDVDTDDDDATMIDL</sequence>
<comment type="caution">
    <text evidence="9">The sequence shown here is derived from an EMBL/GenBank/DDBJ whole genome shotgun (WGS) entry which is preliminary data.</text>
</comment>
<evidence type="ECO:0000313" key="10">
    <source>
        <dbReference type="Proteomes" id="UP001159405"/>
    </source>
</evidence>
<dbReference type="InterPro" id="IPR006581">
    <property type="entry name" value="VPS10"/>
</dbReference>
<feature type="domain" description="VPS10" evidence="8">
    <location>
        <begin position="120"/>
        <end position="736"/>
    </location>
</feature>
<dbReference type="InterPro" id="IPR050310">
    <property type="entry name" value="VPS10-sortilin"/>
</dbReference>
<evidence type="ECO:0000256" key="1">
    <source>
        <dbReference type="ARBA" id="ARBA00004370"/>
    </source>
</evidence>
<keyword evidence="3 6" id="KW-0472">Membrane</keyword>